<reference evidence="1" key="1">
    <citation type="journal article" date="2019" name="Environ. Microbiol.">
        <title>Fungal ecological strategies reflected in gene transcription - a case study of two litter decomposers.</title>
        <authorList>
            <person name="Barbi F."/>
            <person name="Kohler A."/>
            <person name="Barry K."/>
            <person name="Baskaran P."/>
            <person name="Daum C."/>
            <person name="Fauchery L."/>
            <person name="Ihrmark K."/>
            <person name="Kuo A."/>
            <person name="LaButti K."/>
            <person name="Lipzen A."/>
            <person name="Morin E."/>
            <person name="Grigoriev I.V."/>
            <person name="Henrissat B."/>
            <person name="Lindahl B."/>
            <person name="Martin F."/>
        </authorList>
    </citation>
    <scope>NUCLEOTIDE SEQUENCE</scope>
    <source>
        <strain evidence="1">JB14</strain>
    </source>
</reference>
<name>A0A6A4HW05_9AGAR</name>
<dbReference type="AlphaFoldDB" id="A0A6A4HW05"/>
<organism evidence="1 2">
    <name type="scientific">Gymnopus androsaceus JB14</name>
    <dbReference type="NCBI Taxonomy" id="1447944"/>
    <lineage>
        <taxon>Eukaryota</taxon>
        <taxon>Fungi</taxon>
        <taxon>Dikarya</taxon>
        <taxon>Basidiomycota</taxon>
        <taxon>Agaricomycotina</taxon>
        <taxon>Agaricomycetes</taxon>
        <taxon>Agaricomycetidae</taxon>
        <taxon>Agaricales</taxon>
        <taxon>Marasmiineae</taxon>
        <taxon>Omphalotaceae</taxon>
        <taxon>Gymnopus</taxon>
    </lineage>
</organism>
<protein>
    <recommendedName>
        <fullName evidence="3">HAT C-terminal dimerisation domain-containing protein</fullName>
    </recommendedName>
</protein>
<evidence type="ECO:0000313" key="1">
    <source>
        <dbReference type="EMBL" id="KAE9402081.1"/>
    </source>
</evidence>
<dbReference type="Proteomes" id="UP000799118">
    <property type="component" value="Unassembled WGS sequence"/>
</dbReference>
<proteinExistence type="predicted"/>
<dbReference type="OrthoDB" id="3359487at2759"/>
<dbReference type="EMBL" id="ML769438">
    <property type="protein sequence ID" value="KAE9402081.1"/>
    <property type="molecule type" value="Genomic_DNA"/>
</dbReference>
<evidence type="ECO:0008006" key="3">
    <source>
        <dbReference type="Google" id="ProtNLM"/>
    </source>
</evidence>
<accession>A0A6A4HW05</accession>
<sequence>MILHPSFKLEYFKRLQWPQGWISDAIDIACKAWEGQYKPKESSTLDLPTEKPVAGSSSNIFVSLMSTQTKAAFSNNNATDQFNRYLADSCVQTDDPLQWWVMN</sequence>
<evidence type="ECO:0000313" key="2">
    <source>
        <dbReference type="Proteomes" id="UP000799118"/>
    </source>
</evidence>
<keyword evidence="2" id="KW-1185">Reference proteome</keyword>
<gene>
    <name evidence="1" type="ORF">BT96DRAFT_1017805</name>
</gene>